<dbReference type="KEGG" id="fgg:FSB75_00165"/>
<dbReference type="OrthoDB" id="9772775at2"/>
<dbReference type="EMBL" id="CP042433">
    <property type="protein sequence ID" value="QEC54381.1"/>
    <property type="molecule type" value="Genomic_DNA"/>
</dbReference>
<evidence type="ECO:0000313" key="1">
    <source>
        <dbReference type="EMBL" id="QEC54381.1"/>
    </source>
</evidence>
<accession>A0A5B8UCK8</accession>
<dbReference type="AlphaFoldDB" id="A0A5B8UCK8"/>
<evidence type="ECO:0008006" key="3">
    <source>
        <dbReference type="Google" id="ProtNLM"/>
    </source>
</evidence>
<gene>
    <name evidence="1" type="ORF">FSB75_00165</name>
</gene>
<protein>
    <recommendedName>
        <fullName evidence="3">Beta-hexosaminidase bacterial type N-terminal domain-containing protein</fullName>
    </recommendedName>
</protein>
<dbReference type="Proteomes" id="UP000321204">
    <property type="component" value="Chromosome"/>
</dbReference>
<name>A0A5B8UCK8_9BACT</name>
<reference evidence="1 2" key="1">
    <citation type="journal article" date="2015" name="Int. J. Syst. Evol. Microbiol.">
        <title>Flavisolibacter ginsenosidimutans sp. nov., with ginsenoside-converting activity isolated from soil used for cultivating ginseng.</title>
        <authorList>
            <person name="Zhao Y."/>
            <person name="Liu Q."/>
            <person name="Kang M.S."/>
            <person name="Jin F."/>
            <person name="Yu H."/>
            <person name="Im W.T."/>
        </authorList>
    </citation>
    <scope>NUCLEOTIDE SEQUENCE [LARGE SCALE GENOMIC DNA]</scope>
    <source>
        <strain evidence="1 2">Gsoil 636</strain>
    </source>
</reference>
<keyword evidence="2" id="KW-1185">Reference proteome</keyword>
<sequence>MSIFVDKAGSSSIRSIVQSISMQLNFQGAFISNFIVMIGLLCSGSGICQSPAVATEAPALRWSRGEMAYVVATPETALEKRVVKRLSDYLSQVLRCENKVVSNLSSVPGNRPAILLSANAINKQKVGSSPEAYNIETSIIGKHPVVRLSGNSALGLKQAVQRLLIKSSQDALGLAIPPLHLNESPWIARREWTLCPWSPNLVRGVFNNPNADKRLNVWLYSNQQIKQYANMFDAFGFSGCQLMETVASYSILGSPEAFQDRQMKFAEAVRANGQQLTLWVWAAQFNDYGWYDSSVTYTPQKGYTAFTDPKVRAGFEKYYNGYAKMAPYVDMLITHFYDPGSLKNRNDIFNYMRLLVGKFKAKNPAVQLGVDFWASDSDSAYMKQLVDNGFKDALLLESSMPHLYPPGEREHLHAEAKKQNLKIGVWGWHTAEIETDQNPMMHVNAKLLKNFYQQIKNGVDKIQPLSYWSEMEAYHLNNIFTQYAASQLLWNPDRDADEILREIAEGIWGPRNGPAILDAIQLIQDVRSGPTWDTYWIWSKQHRLGTPDAHSDLKRAENAIAALGNMQTDTSFVPKFPLPFPPSVFVELMLPHLWQIRQFAESRIEVDKIREAAGKGTSKQALKKMIEAAWKPVREYNTWVGMFGTLEAAKQEKMFLDLGKELEVEVQTPGWIRWRDANRLLQVLQNRQRSFKEPFTFKADAPVLWRAFNWTKEKGLDRLKLLQENGCVSNNSDGTSQLTNWEEYRRK</sequence>
<organism evidence="1 2">
    <name type="scientific">Flavisolibacter ginsenosidimutans</name>
    <dbReference type="NCBI Taxonomy" id="661481"/>
    <lineage>
        <taxon>Bacteria</taxon>
        <taxon>Pseudomonadati</taxon>
        <taxon>Bacteroidota</taxon>
        <taxon>Chitinophagia</taxon>
        <taxon>Chitinophagales</taxon>
        <taxon>Chitinophagaceae</taxon>
        <taxon>Flavisolibacter</taxon>
    </lineage>
</organism>
<proteinExistence type="predicted"/>
<evidence type="ECO:0000313" key="2">
    <source>
        <dbReference type="Proteomes" id="UP000321204"/>
    </source>
</evidence>
<dbReference type="RefSeq" id="WP_146781254.1">
    <property type="nucleotide sequence ID" value="NZ_BAABIO010000006.1"/>
</dbReference>